<comment type="similarity">
    <text evidence="1">Belongs to the paxM FAD-dependent monooxygenase family.</text>
</comment>
<keyword evidence="8" id="KW-1185">Reference proteome</keyword>
<evidence type="ECO:0000313" key="8">
    <source>
        <dbReference type="Proteomes" id="UP000256645"/>
    </source>
</evidence>
<dbReference type="InterPro" id="IPR036188">
    <property type="entry name" value="FAD/NAD-bd_sf"/>
</dbReference>
<reference evidence="7 8" key="1">
    <citation type="journal article" date="2018" name="IMA Fungus">
        <title>IMA Genome-F 9: Draft genome sequence of Annulohypoxylon stygium, Aspergillus mulundensis, Berkeleyomyces basicola (syn. Thielaviopsis basicola), Ceratocystis smalleyi, two Cercospora beticola strains, Coleophoma cylindrospora, Fusarium fracticaudum, Phialophora cf. hyalina, and Morchella septimelata.</title>
        <authorList>
            <person name="Wingfield B.D."/>
            <person name="Bills G.F."/>
            <person name="Dong Y."/>
            <person name="Huang W."/>
            <person name="Nel W.J."/>
            <person name="Swalarsk-Parry B.S."/>
            <person name="Vaghefi N."/>
            <person name="Wilken P.M."/>
            <person name="An Z."/>
            <person name="de Beer Z.W."/>
            <person name="De Vos L."/>
            <person name="Chen L."/>
            <person name="Duong T.A."/>
            <person name="Gao Y."/>
            <person name="Hammerbacher A."/>
            <person name="Kikkert J.R."/>
            <person name="Li Y."/>
            <person name="Li H."/>
            <person name="Li K."/>
            <person name="Li Q."/>
            <person name="Liu X."/>
            <person name="Ma X."/>
            <person name="Naidoo K."/>
            <person name="Pethybridge S.J."/>
            <person name="Sun J."/>
            <person name="Steenkamp E.T."/>
            <person name="van der Nest M.A."/>
            <person name="van Wyk S."/>
            <person name="Wingfield M.J."/>
            <person name="Xiong C."/>
            <person name="Yue Q."/>
            <person name="Zhang X."/>
        </authorList>
    </citation>
    <scope>NUCLEOTIDE SEQUENCE [LARGE SCALE GENOMIC DNA]</scope>
    <source>
        <strain evidence="7 8">BP6252</strain>
    </source>
</reference>
<evidence type="ECO:0000256" key="3">
    <source>
        <dbReference type="ARBA" id="ARBA00022827"/>
    </source>
</evidence>
<dbReference type="Proteomes" id="UP000256645">
    <property type="component" value="Unassembled WGS sequence"/>
</dbReference>
<dbReference type="SUPFAM" id="SSF54373">
    <property type="entry name" value="FAD-linked reductases, C-terminal domain"/>
    <property type="match status" value="1"/>
</dbReference>
<keyword evidence="4" id="KW-0560">Oxidoreductase</keyword>
<keyword evidence="2" id="KW-0285">Flavoprotein</keyword>
<dbReference type="GO" id="GO:0004497">
    <property type="term" value="F:monooxygenase activity"/>
    <property type="evidence" value="ECO:0007669"/>
    <property type="project" value="UniProtKB-KW"/>
</dbReference>
<dbReference type="PANTHER" id="PTHR13789:SF307">
    <property type="entry name" value="HYDROXYLASE, PUTATIVE (AFU_ORTHOLOGUE AFUA_2G04330)-RELATED"/>
    <property type="match status" value="1"/>
</dbReference>
<evidence type="ECO:0000259" key="6">
    <source>
        <dbReference type="Pfam" id="PF01494"/>
    </source>
</evidence>
<keyword evidence="3" id="KW-0274">FAD</keyword>
<dbReference type="InterPro" id="IPR002938">
    <property type="entry name" value="FAD-bd"/>
</dbReference>
<dbReference type="EMBL" id="PDLM01000013">
    <property type="protein sequence ID" value="RDW63323.1"/>
    <property type="molecule type" value="Genomic_DNA"/>
</dbReference>
<dbReference type="PRINTS" id="PR00420">
    <property type="entry name" value="RNGMNOXGNASE"/>
</dbReference>
<sequence>MLPEPQKCSVPFRVIVVGTERVPRQSITIGMQCSNQLYLGLGGLSVAISLARRGHQVVVLESTVELLAIGAGVALPPLTRRWFESEGVLDLDDPTCVSLDGTEIARWDTDDLVVRTTANPVGKLNAIHHGDLQLALLSRAQQLENIEIRFGARAVDINIEDNVVLVATGDRVVGDLIIAADGVKSTIKHKICPPEACQAESTGEAAYRLTIPRQLLENDDDLLSLVQCSWSHRWDGPGSHVVVYPVRNHQLLNVVLIHPDDGEGKESWTTVTEKHHVVTAFRAWNSRIHKLIDLAPAEVPNFRLFLYPPSPVWTKGSTILLGDACHAMLPYLGQGVAQAVEDTIAITTVLSIIENKAQLPLATRAYELSRKERVDRIQAASYQARQHLHLKDEKAQKARDMQRMAAAESQQNSDVVKMQHAYWIWDAAEAARNALSDLMPTADANGHQ</sequence>
<name>A0A3D8QNC2_9HELO</name>
<dbReference type="GO" id="GO:0071949">
    <property type="term" value="F:FAD binding"/>
    <property type="evidence" value="ECO:0007669"/>
    <property type="project" value="InterPro"/>
</dbReference>
<gene>
    <name evidence="7" type="ORF">BP6252_10868</name>
</gene>
<dbReference type="InterPro" id="IPR050493">
    <property type="entry name" value="FAD-dep_Monooxygenase_BioMet"/>
</dbReference>
<protein>
    <recommendedName>
        <fullName evidence="6">FAD-binding domain-containing protein</fullName>
    </recommendedName>
</protein>
<evidence type="ECO:0000313" key="7">
    <source>
        <dbReference type="EMBL" id="RDW63323.1"/>
    </source>
</evidence>
<dbReference type="PANTHER" id="PTHR13789">
    <property type="entry name" value="MONOOXYGENASE"/>
    <property type="match status" value="1"/>
</dbReference>
<feature type="domain" description="FAD-binding" evidence="6">
    <location>
        <begin position="40"/>
        <end position="376"/>
    </location>
</feature>
<dbReference type="SUPFAM" id="SSF51905">
    <property type="entry name" value="FAD/NAD(P)-binding domain"/>
    <property type="match status" value="1"/>
</dbReference>
<evidence type="ECO:0000256" key="4">
    <source>
        <dbReference type="ARBA" id="ARBA00023002"/>
    </source>
</evidence>
<evidence type="ECO:0000256" key="2">
    <source>
        <dbReference type="ARBA" id="ARBA00022630"/>
    </source>
</evidence>
<evidence type="ECO:0000256" key="5">
    <source>
        <dbReference type="ARBA" id="ARBA00023033"/>
    </source>
</evidence>
<comment type="caution">
    <text evidence="7">The sequence shown here is derived from an EMBL/GenBank/DDBJ whole genome shotgun (WGS) entry which is preliminary data.</text>
</comment>
<dbReference type="AlphaFoldDB" id="A0A3D8QNC2"/>
<accession>A0A3D8QNC2</accession>
<dbReference type="STRING" id="1849047.A0A3D8QNC2"/>
<proteinExistence type="inferred from homology"/>
<evidence type="ECO:0000256" key="1">
    <source>
        <dbReference type="ARBA" id="ARBA00007992"/>
    </source>
</evidence>
<keyword evidence="5" id="KW-0503">Monooxygenase</keyword>
<organism evidence="7 8">
    <name type="scientific">Coleophoma cylindrospora</name>
    <dbReference type="NCBI Taxonomy" id="1849047"/>
    <lineage>
        <taxon>Eukaryota</taxon>
        <taxon>Fungi</taxon>
        <taxon>Dikarya</taxon>
        <taxon>Ascomycota</taxon>
        <taxon>Pezizomycotina</taxon>
        <taxon>Leotiomycetes</taxon>
        <taxon>Helotiales</taxon>
        <taxon>Dermateaceae</taxon>
        <taxon>Coleophoma</taxon>
    </lineage>
</organism>
<dbReference type="Pfam" id="PF01494">
    <property type="entry name" value="FAD_binding_3"/>
    <property type="match status" value="1"/>
</dbReference>
<dbReference type="Gene3D" id="3.50.50.60">
    <property type="entry name" value="FAD/NAD(P)-binding domain"/>
    <property type="match status" value="1"/>
</dbReference>
<dbReference type="OrthoDB" id="16820at2759"/>